<dbReference type="AlphaFoldDB" id="A0A7S2R3L2"/>
<feature type="domain" description="C2" evidence="1">
    <location>
        <begin position="79"/>
        <end position="203"/>
    </location>
</feature>
<protein>
    <recommendedName>
        <fullName evidence="1">C2 domain-containing protein</fullName>
    </recommendedName>
</protein>
<reference evidence="2" key="1">
    <citation type="submission" date="2021-01" db="EMBL/GenBank/DDBJ databases">
        <authorList>
            <person name="Corre E."/>
            <person name="Pelletier E."/>
            <person name="Niang G."/>
            <person name="Scheremetjew M."/>
            <person name="Finn R."/>
            <person name="Kale V."/>
            <person name="Holt S."/>
            <person name="Cochrane G."/>
            <person name="Meng A."/>
            <person name="Brown T."/>
            <person name="Cohen L."/>
        </authorList>
    </citation>
    <scope>NUCLEOTIDE SEQUENCE</scope>
    <source>
        <strain evidence="2">CCMP1452</strain>
    </source>
</reference>
<dbReference type="InterPro" id="IPR035892">
    <property type="entry name" value="C2_domain_sf"/>
</dbReference>
<proteinExistence type="predicted"/>
<accession>A0A7S2R3L2</accession>
<gene>
    <name evidence="2" type="ORF">EANT1437_LOCUS3203</name>
</gene>
<dbReference type="EMBL" id="HBHI01006391">
    <property type="protein sequence ID" value="CAD9659400.1"/>
    <property type="molecule type" value="Transcribed_RNA"/>
</dbReference>
<dbReference type="CDD" id="cd00030">
    <property type="entry name" value="C2"/>
    <property type="match status" value="1"/>
</dbReference>
<dbReference type="Pfam" id="PF00168">
    <property type="entry name" value="C2"/>
    <property type="match status" value="1"/>
</dbReference>
<organism evidence="2">
    <name type="scientific">Eucampia antarctica</name>
    <dbReference type="NCBI Taxonomy" id="49252"/>
    <lineage>
        <taxon>Eukaryota</taxon>
        <taxon>Sar</taxon>
        <taxon>Stramenopiles</taxon>
        <taxon>Ochrophyta</taxon>
        <taxon>Bacillariophyta</taxon>
        <taxon>Mediophyceae</taxon>
        <taxon>Biddulphiophycidae</taxon>
        <taxon>Hemiaulales</taxon>
        <taxon>Hemiaulaceae</taxon>
        <taxon>Eucampia</taxon>
    </lineage>
</organism>
<sequence length="273" mass="31064">MIHFMCLRKMCTNSFMSEINDLAKLNLKFSKSMPTFPNQNQLVCELSSLGSSCHSIDMDKSKLPNRLHSNTEEYVSNGNKSQLQPPYLVPRMKFFPTATLEVTVLRARGLQTKREGYKERWFNSSVRVSIGEKNFRTKTVRLTKNPTFEGSRGKNHGILDCTEDNLKVEIFDWTPQARSRLIGFCHLPISLVEAQPINGDIPANEVTLPCKMICVPEGSNSSVPFGSVSLSLIRRDAYACWVKEELRERMKESNNNLNWLGKKITLSQPCILK</sequence>
<dbReference type="SUPFAM" id="SSF49562">
    <property type="entry name" value="C2 domain (Calcium/lipid-binding domain, CaLB)"/>
    <property type="match status" value="1"/>
</dbReference>
<dbReference type="PROSITE" id="PS50004">
    <property type="entry name" value="C2"/>
    <property type="match status" value="1"/>
</dbReference>
<evidence type="ECO:0000313" key="2">
    <source>
        <dbReference type="EMBL" id="CAD9659400.1"/>
    </source>
</evidence>
<name>A0A7S2R3L2_9STRA</name>
<dbReference type="Gene3D" id="2.60.40.150">
    <property type="entry name" value="C2 domain"/>
    <property type="match status" value="1"/>
</dbReference>
<dbReference type="SMART" id="SM00239">
    <property type="entry name" value="C2"/>
    <property type="match status" value="1"/>
</dbReference>
<evidence type="ECO:0000259" key="1">
    <source>
        <dbReference type="PROSITE" id="PS50004"/>
    </source>
</evidence>
<dbReference type="InterPro" id="IPR000008">
    <property type="entry name" value="C2_dom"/>
</dbReference>